<dbReference type="AlphaFoldDB" id="A0AAJ0UCD8"/>
<organism evidence="6 7">
    <name type="scientific">Halochromatium salexigens</name>
    <name type="common">Chromatium salexigens</name>
    <dbReference type="NCBI Taxonomy" id="49447"/>
    <lineage>
        <taxon>Bacteria</taxon>
        <taxon>Pseudomonadati</taxon>
        <taxon>Pseudomonadota</taxon>
        <taxon>Gammaproteobacteria</taxon>
        <taxon>Chromatiales</taxon>
        <taxon>Chromatiaceae</taxon>
        <taxon>Halochromatium</taxon>
    </lineage>
</organism>
<dbReference type="EMBL" id="NHSF01000005">
    <property type="protein sequence ID" value="MBK5929005.1"/>
    <property type="molecule type" value="Genomic_DNA"/>
</dbReference>
<dbReference type="Proteomes" id="UP001296967">
    <property type="component" value="Unassembled WGS sequence"/>
</dbReference>
<reference evidence="6" key="2">
    <citation type="journal article" date="2020" name="Microorganisms">
        <title>Osmotic Adaptation and Compatible Solute Biosynthesis of Phototrophic Bacteria as Revealed from Genome Analyses.</title>
        <authorList>
            <person name="Imhoff J.F."/>
            <person name="Rahn T."/>
            <person name="Kunzel S."/>
            <person name="Keller A."/>
            <person name="Neulinger S.C."/>
        </authorList>
    </citation>
    <scope>NUCLEOTIDE SEQUENCE</scope>
    <source>
        <strain evidence="6">DSM 4395</strain>
    </source>
</reference>
<name>A0AAJ0UCD8_HALSE</name>
<dbReference type="Gene3D" id="3.20.20.450">
    <property type="entry name" value="EAL domain"/>
    <property type="match status" value="1"/>
</dbReference>
<dbReference type="SUPFAM" id="SSF55073">
    <property type="entry name" value="Nucleotide cyclase"/>
    <property type="match status" value="1"/>
</dbReference>
<dbReference type="NCBIfam" id="TIGR00254">
    <property type="entry name" value="GGDEF"/>
    <property type="match status" value="1"/>
</dbReference>
<evidence type="ECO:0000256" key="1">
    <source>
        <dbReference type="ARBA" id="ARBA00001946"/>
    </source>
</evidence>
<dbReference type="InterPro" id="IPR001633">
    <property type="entry name" value="EAL_dom"/>
</dbReference>
<gene>
    <name evidence="6" type="ORF">CCR82_00235</name>
</gene>
<dbReference type="Pfam" id="PF00563">
    <property type="entry name" value="EAL"/>
    <property type="match status" value="1"/>
</dbReference>
<comment type="cofactor">
    <cofactor evidence="1">
        <name>Mg(2+)</name>
        <dbReference type="ChEBI" id="CHEBI:18420"/>
    </cofactor>
</comment>
<keyword evidence="7" id="KW-1185">Reference proteome</keyword>
<dbReference type="SMART" id="SM00052">
    <property type="entry name" value="EAL"/>
    <property type="match status" value="1"/>
</dbReference>
<comment type="caution">
    <text evidence="6">The sequence shown here is derived from an EMBL/GenBank/DDBJ whole genome shotgun (WGS) entry which is preliminary data.</text>
</comment>
<protein>
    <recommendedName>
        <fullName evidence="8">EAL domain-containing protein</fullName>
    </recommendedName>
</protein>
<sequence length="810" mass="90426">MTDRPAFHQRRGRPFLGLRWKVLIGISLPLAAVIISLTLYAHEILIGQFERHQGQLRQRQVAHFSSLLADRYQQMSRLASLVPRLTHDNDDQSVVEHLRHVLEIDGGTLDLEWDIRSVHWIPLSGRPVALWPPESQALPRLLVREVQRQPEKVVERLLCEQEACLQYLASPVLWRGETAGSLVLGRTMASLLLAFRDITQADLVLATLADDPPSMGAQPQFLGATQAEQMLPLLRSVPAASLLASSPSEPLSVELGQDWYQVFRIAPDAKGLIGFIINQTTDDQRAIASLSQNSLIIGLLALIVAEILLLLIMQGPVTRIHKLSQLLPLLAENRFNILAERLPRARHLVGLRDEIDETIEVANTLNQRMAQMQEERQAAQRKLQWLANHDSLTQLLNRRGFDHALTHAIEQAERDGTRGALLFIDLDNFKDVNDTSGHQIGDRLLKRMGMKLSATLGEGVQVGRLGGDEFAVLLTEAETVAISQFANQLLVWIKSITVRAGARCHQVTASIGIALFPDHGDDTETVMANADLAMYQAKTHQHRHYHFYSEHDKARALANARVLWGREITEALNASRLQLYYQPLLELSTRRIWRAEGLLRINLVDGRLAFPDEFIPIAERSALINAIDRWVITEAIRLLAENSHLSLSVNLSAKALADTSLDADLARLLQSACVDPSRLTLEITETVAIENIGGAVTRMKSIRALGCHFALDDFGSGFASYAYLKELPVDDVKIDGSMIRNLDQSVEDRIFVKAVVEMAHNMNKRVVAEFVDSEVILEILHDIGVDFAQGYFIGRPLPHPPAPFTHDEPS</sequence>
<dbReference type="RefSeq" id="WP_201243199.1">
    <property type="nucleotide sequence ID" value="NZ_NHSF01000005.1"/>
</dbReference>
<proteinExistence type="predicted"/>
<feature type="coiled-coil region" evidence="2">
    <location>
        <begin position="348"/>
        <end position="389"/>
    </location>
</feature>
<accession>A0AAJ0UCD8</accession>
<dbReference type="PANTHER" id="PTHR33121:SF23">
    <property type="entry name" value="CYCLIC DI-GMP PHOSPHODIESTERASE PDEB"/>
    <property type="match status" value="1"/>
</dbReference>
<dbReference type="InterPro" id="IPR035919">
    <property type="entry name" value="EAL_sf"/>
</dbReference>
<dbReference type="SUPFAM" id="SSF141868">
    <property type="entry name" value="EAL domain-like"/>
    <property type="match status" value="1"/>
</dbReference>
<dbReference type="CDD" id="cd01948">
    <property type="entry name" value="EAL"/>
    <property type="match status" value="1"/>
</dbReference>
<dbReference type="InterPro" id="IPR000160">
    <property type="entry name" value="GGDEF_dom"/>
</dbReference>
<feature type="transmembrane region" description="Helical" evidence="3">
    <location>
        <begin position="20"/>
        <end position="41"/>
    </location>
</feature>
<evidence type="ECO:0008006" key="8">
    <source>
        <dbReference type="Google" id="ProtNLM"/>
    </source>
</evidence>
<reference evidence="6" key="1">
    <citation type="submission" date="2017-05" db="EMBL/GenBank/DDBJ databases">
        <authorList>
            <person name="Imhoff J.F."/>
            <person name="Rahn T."/>
            <person name="Kuenzel S."/>
            <person name="Neulinger S.C."/>
        </authorList>
    </citation>
    <scope>NUCLEOTIDE SEQUENCE</scope>
    <source>
        <strain evidence="6">DSM 4395</strain>
    </source>
</reference>
<dbReference type="InterPro" id="IPR050706">
    <property type="entry name" value="Cyclic-di-GMP_PDE-like"/>
</dbReference>
<evidence type="ECO:0000259" key="4">
    <source>
        <dbReference type="PROSITE" id="PS50883"/>
    </source>
</evidence>
<feature type="domain" description="GGDEF" evidence="5">
    <location>
        <begin position="417"/>
        <end position="550"/>
    </location>
</feature>
<keyword evidence="3" id="KW-0472">Membrane</keyword>
<dbReference type="SMART" id="SM00267">
    <property type="entry name" value="GGDEF"/>
    <property type="match status" value="1"/>
</dbReference>
<dbReference type="PROSITE" id="PS50887">
    <property type="entry name" value="GGDEF"/>
    <property type="match status" value="1"/>
</dbReference>
<dbReference type="FunFam" id="3.30.70.270:FF:000001">
    <property type="entry name" value="Diguanylate cyclase domain protein"/>
    <property type="match status" value="1"/>
</dbReference>
<evidence type="ECO:0000259" key="5">
    <source>
        <dbReference type="PROSITE" id="PS50887"/>
    </source>
</evidence>
<dbReference type="CDD" id="cd01949">
    <property type="entry name" value="GGDEF"/>
    <property type="match status" value="1"/>
</dbReference>
<keyword evidence="3" id="KW-0812">Transmembrane</keyword>
<dbReference type="PROSITE" id="PS50883">
    <property type="entry name" value="EAL"/>
    <property type="match status" value="1"/>
</dbReference>
<evidence type="ECO:0000256" key="2">
    <source>
        <dbReference type="SAM" id="Coils"/>
    </source>
</evidence>
<dbReference type="Gene3D" id="3.30.70.270">
    <property type="match status" value="1"/>
</dbReference>
<evidence type="ECO:0000256" key="3">
    <source>
        <dbReference type="SAM" id="Phobius"/>
    </source>
</evidence>
<dbReference type="GO" id="GO:0071111">
    <property type="term" value="F:cyclic-guanylate-specific phosphodiesterase activity"/>
    <property type="evidence" value="ECO:0007669"/>
    <property type="project" value="InterPro"/>
</dbReference>
<keyword evidence="3" id="KW-1133">Transmembrane helix</keyword>
<dbReference type="Pfam" id="PF00990">
    <property type="entry name" value="GGDEF"/>
    <property type="match status" value="1"/>
</dbReference>
<keyword evidence="2" id="KW-0175">Coiled coil</keyword>
<dbReference type="InterPro" id="IPR029787">
    <property type="entry name" value="Nucleotide_cyclase"/>
</dbReference>
<dbReference type="InterPro" id="IPR043128">
    <property type="entry name" value="Rev_trsase/Diguanyl_cyclase"/>
</dbReference>
<evidence type="ECO:0000313" key="6">
    <source>
        <dbReference type="EMBL" id="MBK5929005.1"/>
    </source>
</evidence>
<feature type="domain" description="EAL" evidence="4">
    <location>
        <begin position="561"/>
        <end position="810"/>
    </location>
</feature>
<dbReference type="PANTHER" id="PTHR33121">
    <property type="entry name" value="CYCLIC DI-GMP PHOSPHODIESTERASE PDEF"/>
    <property type="match status" value="1"/>
</dbReference>
<evidence type="ECO:0000313" key="7">
    <source>
        <dbReference type="Proteomes" id="UP001296967"/>
    </source>
</evidence>